<name>A0A402AYH8_9CHLR</name>
<keyword evidence="2" id="KW-1185">Reference proteome</keyword>
<dbReference type="Proteomes" id="UP000287188">
    <property type="component" value="Unassembled WGS sequence"/>
</dbReference>
<organism evidence="1 2">
    <name type="scientific">Dictyobacter kobayashii</name>
    <dbReference type="NCBI Taxonomy" id="2014872"/>
    <lineage>
        <taxon>Bacteria</taxon>
        <taxon>Bacillati</taxon>
        <taxon>Chloroflexota</taxon>
        <taxon>Ktedonobacteria</taxon>
        <taxon>Ktedonobacterales</taxon>
        <taxon>Dictyobacteraceae</taxon>
        <taxon>Dictyobacter</taxon>
    </lineage>
</organism>
<dbReference type="EMBL" id="BIFS01000002">
    <property type="protein sequence ID" value="GCE24134.1"/>
    <property type="molecule type" value="Genomic_DNA"/>
</dbReference>
<proteinExistence type="predicted"/>
<evidence type="ECO:0000313" key="1">
    <source>
        <dbReference type="EMBL" id="GCE24134.1"/>
    </source>
</evidence>
<dbReference type="AlphaFoldDB" id="A0A402AYH8"/>
<evidence type="ECO:0000313" key="2">
    <source>
        <dbReference type="Proteomes" id="UP000287188"/>
    </source>
</evidence>
<gene>
    <name evidence="1" type="ORF">KDK_79340</name>
</gene>
<accession>A0A402AYH8</accession>
<reference evidence="2" key="1">
    <citation type="submission" date="2018-12" db="EMBL/GenBank/DDBJ databases">
        <title>Tengunoibacter tsumagoiensis gen. nov., sp. nov., Dictyobacter kobayashii sp. nov., D. alpinus sp. nov., and D. joshuensis sp. nov. and description of Dictyobacteraceae fam. nov. within the order Ktedonobacterales isolated from Tengu-no-mugimeshi.</title>
        <authorList>
            <person name="Wang C.M."/>
            <person name="Zheng Y."/>
            <person name="Sakai Y."/>
            <person name="Toyoda A."/>
            <person name="Minakuchi Y."/>
            <person name="Abe K."/>
            <person name="Yokota A."/>
            <person name="Yabe S."/>
        </authorList>
    </citation>
    <scope>NUCLEOTIDE SEQUENCE [LARGE SCALE GENOMIC DNA]</scope>
    <source>
        <strain evidence="2">Uno11</strain>
    </source>
</reference>
<sequence>MRISYLATHTIPNSILLINALGFEISDFKLFVPALSRFVLVEEQFKIGEQFVDILEGFEQ</sequence>
<comment type="caution">
    <text evidence="1">The sequence shown here is derived from an EMBL/GenBank/DDBJ whole genome shotgun (WGS) entry which is preliminary data.</text>
</comment>
<protein>
    <submittedName>
        <fullName evidence="1">Uncharacterized protein</fullName>
    </submittedName>
</protein>